<protein>
    <recommendedName>
        <fullName evidence="4">CCHC-type domain-containing protein</fullName>
    </recommendedName>
</protein>
<evidence type="ECO:0000313" key="3">
    <source>
        <dbReference type="Proteomes" id="UP000708208"/>
    </source>
</evidence>
<comment type="caution">
    <text evidence="2">The sequence shown here is derived from an EMBL/GenBank/DDBJ whole genome shotgun (WGS) entry which is preliminary data.</text>
</comment>
<feature type="non-terminal residue" evidence="2">
    <location>
        <position position="1"/>
    </location>
</feature>
<dbReference type="AlphaFoldDB" id="A0A8J2PTZ5"/>
<dbReference type="Proteomes" id="UP000708208">
    <property type="component" value="Unassembled WGS sequence"/>
</dbReference>
<proteinExistence type="predicted"/>
<feature type="region of interest" description="Disordered" evidence="1">
    <location>
        <begin position="1"/>
        <end position="21"/>
    </location>
</feature>
<name>A0A8J2PTZ5_9HEXA</name>
<feature type="region of interest" description="Disordered" evidence="1">
    <location>
        <begin position="68"/>
        <end position="98"/>
    </location>
</feature>
<organism evidence="2 3">
    <name type="scientific">Allacma fusca</name>
    <dbReference type="NCBI Taxonomy" id="39272"/>
    <lineage>
        <taxon>Eukaryota</taxon>
        <taxon>Metazoa</taxon>
        <taxon>Ecdysozoa</taxon>
        <taxon>Arthropoda</taxon>
        <taxon>Hexapoda</taxon>
        <taxon>Collembola</taxon>
        <taxon>Symphypleona</taxon>
        <taxon>Sminthuridae</taxon>
        <taxon>Allacma</taxon>
    </lineage>
</organism>
<feature type="compositionally biased region" description="Basic and acidic residues" evidence="1">
    <location>
        <begin position="73"/>
        <end position="84"/>
    </location>
</feature>
<reference evidence="2" key="1">
    <citation type="submission" date="2021-06" db="EMBL/GenBank/DDBJ databases">
        <authorList>
            <person name="Hodson N. C."/>
            <person name="Mongue J. A."/>
            <person name="Jaron S. K."/>
        </authorList>
    </citation>
    <scope>NUCLEOTIDE SEQUENCE</scope>
</reference>
<accession>A0A8J2PTZ5</accession>
<dbReference type="OrthoDB" id="8056668at2759"/>
<dbReference type="EMBL" id="CAJVCH010545197">
    <property type="protein sequence ID" value="CAG7827876.1"/>
    <property type="molecule type" value="Genomic_DNA"/>
</dbReference>
<evidence type="ECO:0000313" key="2">
    <source>
        <dbReference type="EMBL" id="CAG7827876.1"/>
    </source>
</evidence>
<evidence type="ECO:0000256" key="1">
    <source>
        <dbReference type="SAM" id="MobiDB-lite"/>
    </source>
</evidence>
<sequence length="98" mass="11145">MINNVKATTAPSKKKDDADIQNRWKTVKANRVCYCCLSPGHRSDACRKKAACDVENCGRLHNKLLHKSTLKPSKNEKTEERETTEYSGHVNEIETKIE</sequence>
<feature type="compositionally biased region" description="Polar residues" evidence="1">
    <location>
        <begin position="1"/>
        <end position="11"/>
    </location>
</feature>
<keyword evidence="3" id="KW-1185">Reference proteome</keyword>
<evidence type="ECO:0008006" key="4">
    <source>
        <dbReference type="Google" id="ProtNLM"/>
    </source>
</evidence>
<gene>
    <name evidence="2" type="ORF">AFUS01_LOCUS37834</name>
</gene>